<dbReference type="SMART" id="SM01287">
    <property type="entry name" value="Rtt106"/>
    <property type="match status" value="1"/>
</dbReference>
<sequence length="501" mass="57572">MVDQRHESILVPINGVAVPFNIRTLKNISKSDEGETTFLRLNFITPGAGAAVASNKQELSFIRSLTFKSSDILRFSELYNEINALKKDQVKREQEKSTMADIVEQDKLIEVRNTRPTRLADVFIRPGPDNKRIPGGLEIHKNGLRYVHPVRQHSVDLLFNNIKHMIFQPSKHELVVLLHFHLKNPIMLGKKKVYDVQFCKEVSDSAFDETGNRKRRFTRYGDEDEIQAEIDERINRDRLDKLFKAFAEAVAEQSNNLIDLDIPFYDASFMGVPLRSRVRLQPTVDCLVHLSDPPFFLVSISDIELVHLERVQFGLKNFDFVIVFKDYKKTPVHVNTVPIEQLDDVKEWLDSVNIPFSEGPVNLNWSQIMKTINDSPRDFFLDGGWSFLGDTPLSDDENDSPSESEFELDEDEDNDQSSDDYSDSDDDGDAYSSDESESTPDDDDDEEEGDDWDTLDRKARQYDERHTRGNFFAPTNKRAKVSNSSADSNRRPPPKKSFSRR</sequence>
<name>A0A1R1PMG1_ZANCU</name>
<comment type="function">
    <text evidence="10">Component of the FACT complex, a general chromatin factor that acts to reorganize nucleosomes. The FACT complex is involved in multiple processes that require DNA as a template such as mRNA elongation, DNA replication and DNA repair. During transcription elongation the FACT complex acts as a histone chaperone that both destabilizes and restores nucleosomal structure. It facilitates the passage of RNA polymerase II and transcription by promoting the dissociation of one histone H2A-H2B dimer from the nucleosome, then subsequently promotes the reestablishment of the nucleosome following the passage of RNA polymerase II.</text>
</comment>
<protein>
    <recommendedName>
        <fullName evidence="10">FACT complex subunit</fullName>
    </recommendedName>
</protein>
<evidence type="ECO:0000256" key="3">
    <source>
        <dbReference type="ARBA" id="ARBA00022705"/>
    </source>
</evidence>
<feature type="compositionally biased region" description="Acidic residues" evidence="11">
    <location>
        <begin position="393"/>
        <end position="453"/>
    </location>
</feature>
<dbReference type="Pfam" id="PF21091">
    <property type="entry name" value="SPT16_C"/>
    <property type="match status" value="1"/>
</dbReference>
<gene>
    <name evidence="14" type="ORF">AX774_g4399</name>
</gene>
<dbReference type="Pfam" id="PF24824">
    <property type="entry name" value="PH_SPT16"/>
    <property type="match status" value="1"/>
</dbReference>
<evidence type="ECO:0000259" key="13">
    <source>
        <dbReference type="SMART" id="SM01287"/>
    </source>
</evidence>
<dbReference type="InterPro" id="IPR056595">
    <property type="entry name" value="Fact-SPT16_PH"/>
</dbReference>
<dbReference type="Pfam" id="PF08644">
    <property type="entry name" value="SPT16"/>
    <property type="match status" value="1"/>
</dbReference>
<keyword evidence="15" id="KW-1185">Reference proteome</keyword>
<feature type="domain" description="FACT complex subunit SPT16 middle" evidence="12">
    <location>
        <begin position="1"/>
        <end position="146"/>
    </location>
</feature>
<dbReference type="PANTHER" id="PTHR13980:SF15">
    <property type="entry name" value="FACT COMPLEX SUBUNIT SPT16"/>
    <property type="match status" value="1"/>
</dbReference>
<evidence type="ECO:0000256" key="7">
    <source>
        <dbReference type="ARBA" id="ARBA00023163"/>
    </source>
</evidence>
<dbReference type="GO" id="GO:0006260">
    <property type="term" value="P:DNA replication"/>
    <property type="evidence" value="ECO:0007669"/>
    <property type="project" value="UniProtKB-KW"/>
</dbReference>
<dbReference type="PANTHER" id="PTHR13980">
    <property type="entry name" value="CDC68 RELATED"/>
    <property type="match status" value="1"/>
</dbReference>
<dbReference type="InterPro" id="IPR040258">
    <property type="entry name" value="Spt16"/>
</dbReference>
<evidence type="ECO:0000256" key="5">
    <source>
        <dbReference type="ARBA" id="ARBA00023015"/>
    </source>
</evidence>
<evidence type="ECO:0000256" key="8">
    <source>
        <dbReference type="ARBA" id="ARBA00023204"/>
    </source>
</evidence>
<dbReference type="SMART" id="SM01286">
    <property type="entry name" value="SPT16"/>
    <property type="match status" value="1"/>
</dbReference>
<feature type="compositionally biased region" description="Basic and acidic residues" evidence="11">
    <location>
        <begin position="454"/>
        <end position="467"/>
    </location>
</feature>
<dbReference type="Gene3D" id="2.30.29.150">
    <property type="match status" value="1"/>
</dbReference>
<evidence type="ECO:0000256" key="1">
    <source>
        <dbReference type="ARBA" id="ARBA00010779"/>
    </source>
</evidence>
<keyword evidence="5 10" id="KW-0805">Transcription regulation</keyword>
<keyword evidence="9 10" id="KW-0539">Nucleus</keyword>
<comment type="subunit">
    <text evidence="10">Component of the FACT complex.</text>
</comment>
<evidence type="ECO:0000256" key="4">
    <source>
        <dbReference type="ARBA" id="ARBA00022763"/>
    </source>
</evidence>
<evidence type="ECO:0000313" key="14">
    <source>
        <dbReference type="EMBL" id="OMH82129.1"/>
    </source>
</evidence>
<keyword evidence="6" id="KW-0175">Coiled coil</keyword>
<reference evidence="15" key="1">
    <citation type="submission" date="2017-01" db="EMBL/GenBank/DDBJ databases">
        <authorList>
            <person name="Wang Y."/>
            <person name="White M."/>
            <person name="Kvist S."/>
            <person name="Moncalvo J.-M."/>
        </authorList>
    </citation>
    <scope>NUCLEOTIDE SEQUENCE [LARGE SCALE GENOMIC DNA]</scope>
    <source>
        <strain evidence="15">COL-18-3</strain>
    </source>
</reference>
<evidence type="ECO:0000313" key="15">
    <source>
        <dbReference type="Proteomes" id="UP000188320"/>
    </source>
</evidence>
<dbReference type="Pfam" id="PF08512">
    <property type="entry name" value="Rttp106-like_middle"/>
    <property type="match status" value="1"/>
</dbReference>
<keyword evidence="8 10" id="KW-0234">DNA repair</keyword>
<dbReference type="InterPro" id="IPR011993">
    <property type="entry name" value="PH-like_dom_sf"/>
</dbReference>
<dbReference type="GO" id="GO:0006368">
    <property type="term" value="P:transcription elongation by RNA polymerase II"/>
    <property type="evidence" value="ECO:0007669"/>
    <property type="project" value="TreeGrafter"/>
</dbReference>
<dbReference type="InterPro" id="IPR013719">
    <property type="entry name" value="RTT106/SPT16-like_middle_dom"/>
</dbReference>
<evidence type="ECO:0000256" key="9">
    <source>
        <dbReference type="ARBA" id="ARBA00023242"/>
    </source>
</evidence>
<dbReference type="GO" id="GO:0031491">
    <property type="term" value="F:nucleosome binding"/>
    <property type="evidence" value="ECO:0007669"/>
    <property type="project" value="TreeGrafter"/>
</dbReference>
<evidence type="ECO:0000256" key="6">
    <source>
        <dbReference type="ARBA" id="ARBA00023054"/>
    </source>
</evidence>
<dbReference type="Proteomes" id="UP000188320">
    <property type="component" value="Unassembled WGS sequence"/>
</dbReference>
<proteinExistence type="inferred from homology"/>
<comment type="subcellular location">
    <subcellularLocation>
        <location evidence="10">Nucleus</location>
    </subcellularLocation>
    <subcellularLocation>
        <location evidence="10">Chromosome</location>
    </subcellularLocation>
</comment>
<keyword evidence="3 10" id="KW-0235">DNA replication</keyword>
<dbReference type="Gene3D" id="2.30.29.210">
    <property type="entry name" value="FACT complex subunit Spt16p/Cdc68p"/>
    <property type="match status" value="1"/>
</dbReference>
<dbReference type="GO" id="GO:0035101">
    <property type="term" value="C:FACT complex"/>
    <property type="evidence" value="ECO:0007669"/>
    <property type="project" value="UniProtKB-UniRule"/>
</dbReference>
<keyword evidence="4 10" id="KW-0227">DNA damage</keyword>
<dbReference type="Gene3D" id="2.30.29.30">
    <property type="entry name" value="Pleckstrin-homology domain (PH domain)/Phosphotyrosine-binding domain (PTB)"/>
    <property type="match status" value="1"/>
</dbReference>
<feature type="region of interest" description="Disordered" evidence="11">
    <location>
        <begin position="390"/>
        <end position="501"/>
    </location>
</feature>
<comment type="similarity">
    <text evidence="1 10">Belongs to the peptidase M24 family. SPT16 subfamily.</text>
</comment>
<keyword evidence="7 10" id="KW-0804">Transcription</keyword>
<keyword evidence="2 10" id="KW-0158">Chromosome</keyword>
<dbReference type="GO" id="GO:0006281">
    <property type="term" value="P:DNA repair"/>
    <property type="evidence" value="ECO:0007669"/>
    <property type="project" value="UniProtKB-UniRule"/>
</dbReference>
<evidence type="ECO:0000256" key="10">
    <source>
        <dbReference type="RuleBase" id="RU367052"/>
    </source>
</evidence>
<dbReference type="OrthoDB" id="10251642at2759"/>
<feature type="compositionally biased region" description="Basic residues" evidence="11">
    <location>
        <begin position="492"/>
        <end position="501"/>
    </location>
</feature>
<evidence type="ECO:0000256" key="2">
    <source>
        <dbReference type="ARBA" id="ARBA00022454"/>
    </source>
</evidence>
<organism evidence="14 15">
    <name type="scientific">Zancudomyces culisetae</name>
    <name type="common">Gut fungus</name>
    <name type="synonym">Smittium culisetae</name>
    <dbReference type="NCBI Taxonomy" id="1213189"/>
    <lineage>
        <taxon>Eukaryota</taxon>
        <taxon>Fungi</taxon>
        <taxon>Fungi incertae sedis</taxon>
        <taxon>Zoopagomycota</taxon>
        <taxon>Kickxellomycotina</taxon>
        <taxon>Harpellomycetes</taxon>
        <taxon>Harpellales</taxon>
        <taxon>Legeriomycetaceae</taxon>
        <taxon>Zancudomyces</taxon>
    </lineage>
</organism>
<accession>A0A1R1PMG1</accession>
<dbReference type="InterPro" id="IPR048969">
    <property type="entry name" value="FACT_SPT16_C"/>
</dbReference>
<dbReference type="InterPro" id="IPR013953">
    <property type="entry name" value="FACT_SPT16_M"/>
</dbReference>
<dbReference type="AlphaFoldDB" id="A0A1R1PMG1"/>
<feature type="domain" description="Histone chaperone RTT106/FACT complex subunit SPT16-like middle" evidence="13">
    <location>
        <begin position="269"/>
        <end position="359"/>
    </location>
</feature>
<evidence type="ECO:0000259" key="12">
    <source>
        <dbReference type="SMART" id="SM01286"/>
    </source>
</evidence>
<dbReference type="EMBL" id="LSSK01000734">
    <property type="protein sequence ID" value="OMH82129.1"/>
    <property type="molecule type" value="Genomic_DNA"/>
</dbReference>
<dbReference type="FunFam" id="2.30.29.30:FF:000017">
    <property type="entry name" value="FACT complex subunit SPT16"/>
    <property type="match status" value="1"/>
</dbReference>
<evidence type="ECO:0000256" key="11">
    <source>
        <dbReference type="SAM" id="MobiDB-lite"/>
    </source>
</evidence>
<comment type="caution">
    <text evidence="14">The sequence shown here is derived from an EMBL/GenBank/DDBJ whole genome shotgun (WGS) entry which is preliminary data.</text>
</comment>